<evidence type="ECO:0000313" key="2">
    <source>
        <dbReference type="EMBL" id="GAA2639300.1"/>
    </source>
</evidence>
<protein>
    <submittedName>
        <fullName evidence="2">Diiron oxygenase</fullName>
    </submittedName>
</protein>
<dbReference type="Pfam" id="PF11583">
    <property type="entry name" value="AurF"/>
    <property type="match status" value="1"/>
</dbReference>
<accession>A0ABN3QZB0</accession>
<dbReference type="InterPro" id="IPR012348">
    <property type="entry name" value="RNR-like"/>
</dbReference>
<dbReference type="RefSeq" id="WP_344549335.1">
    <property type="nucleotide sequence ID" value="NZ_BAAATD010000028.1"/>
</dbReference>
<dbReference type="InterPro" id="IPR025859">
    <property type="entry name" value="AurF/CmlI"/>
</dbReference>
<feature type="compositionally biased region" description="Basic and acidic residues" evidence="1">
    <location>
        <begin position="1"/>
        <end position="21"/>
    </location>
</feature>
<gene>
    <name evidence="2" type="ORF">GCM10010411_94360</name>
</gene>
<feature type="region of interest" description="Disordered" evidence="1">
    <location>
        <begin position="1"/>
        <end position="29"/>
    </location>
</feature>
<keyword evidence="3" id="KW-1185">Reference proteome</keyword>
<reference evidence="2 3" key="1">
    <citation type="journal article" date="2019" name="Int. J. Syst. Evol. Microbiol.">
        <title>The Global Catalogue of Microorganisms (GCM) 10K type strain sequencing project: providing services to taxonomists for standard genome sequencing and annotation.</title>
        <authorList>
            <consortium name="The Broad Institute Genomics Platform"/>
            <consortium name="The Broad Institute Genome Sequencing Center for Infectious Disease"/>
            <person name="Wu L."/>
            <person name="Ma J."/>
        </authorList>
    </citation>
    <scope>NUCLEOTIDE SEQUENCE [LARGE SCALE GENOMIC DNA]</scope>
    <source>
        <strain evidence="2 3">JCM 6833</strain>
    </source>
</reference>
<dbReference type="Gene3D" id="1.10.620.20">
    <property type="entry name" value="Ribonucleotide Reductase, subunit A"/>
    <property type="match status" value="1"/>
</dbReference>
<organism evidence="2 3">
    <name type="scientific">Actinomadura fulvescens</name>
    <dbReference type="NCBI Taxonomy" id="46160"/>
    <lineage>
        <taxon>Bacteria</taxon>
        <taxon>Bacillati</taxon>
        <taxon>Actinomycetota</taxon>
        <taxon>Actinomycetes</taxon>
        <taxon>Streptosporangiales</taxon>
        <taxon>Thermomonosporaceae</taxon>
        <taxon>Actinomadura</taxon>
    </lineage>
</organism>
<dbReference type="SUPFAM" id="SSF47240">
    <property type="entry name" value="Ferritin-like"/>
    <property type="match status" value="1"/>
</dbReference>
<proteinExistence type="predicted"/>
<dbReference type="Proteomes" id="UP001501509">
    <property type="component" value="Unassembled WGS sequence"/>
</dbReference>
<comment type="caution">
    <text evidence="2">The sequence shown here is derived from an EMBL/GenBank/DDBJ whole genome shotgun (WGS) entry which is preliminary data.</text>
</comment>
<name>A0ABN3QZB0_9ACTN</name>
<evidence type="ECO:0000313" key="3">
    <source>
        <dbReference type="Proteomes" id="UP001501509"/>
    </source>
</evidence>
<dbReference type="EMBL" id="BAAATD010000028">
    <property type="protein sequence ID" value="GAA2639300.1"/>
    <property type="molecule type" value="Genomic_DNA"/>
</dbReference>
<sequence>MDSFSDRPRSADRLHSADRPRSRAAQIRCQDGNHTLELTDRELVAERLLRTSRKHSFDPDVDVDWDASQDPDQFYMPPQLVSLYETPLWEELTHRQRVELSKHEVCSMVSFGIWSELLLMQGLIQHAYRNRYDSGHFAYAMTEVADECRHSKMFGQMVRACGLKTHRVHRVPFNLGKALNVVCDPMPMFAGILAVEEFTDAFQRLTFPDEEIQPLIRQVARIHVIEEARHIKYAREELKRMVAKAAPARRWLAAYCIARWAWMASGQMTHPSCYRAVGLDPALARRVARHSPHRRATIAWSFRKCTAFFEEVGFLDGPARTVWVKSGLLTCTADS</sequence>
<dbReference type="InterPro" id="IPR009078">
    <property type="entry name" value="Ferritin-like_SF"/>
</dbReference>
<evidence type="ECO:0000256" key="1">
    <source>
        <dbReference type="SAM" id="MobiDB-lite"/>
    </source>
</evidence>